<dbReference type="Proteomes" id="UP001194580">
    <property type="component" value="Unassembled WGS sequence"/>
</dbReference>
<keyword evidence="3" id="KW-1185">Reference proteome</keyword>
<keyword evidence="1" id="KW-0812">Transmembrane</keyword>
<dbReference type="AlphaFoldDB" id="A0AAD4H6X6"/>
<proteinExistence type="predicted"/>
<dbReference type="EMBL" id="JAAAIL010000356">
    <property type="protein sequence ID" value="KAG0276587.1"/>
    <property type="molecule type" value="Genomic_DNA"/>
</dbReference>
<name>A0AAD4H6X6_9FUNG</name>
<accession>A0AAD4H6X6</accession>
<keyword evidence="1" id="KW-0472">Membrane</keyword>
<reference evidence="2" key="1">
    <citation type="journal article" date="2020" name="Fungal Divers.">
        <title>Resolving the Mortierellaceae phylogeny through synthesis of multi-gene phylogenetics and phylogenomics.</title>
        <authorList>
            <person name="Vandepol N."/>
            <person name="Liber J."/>
            <person name="Desiro A."/>
            <person name="Na H."/>
            <person name="Kennedy M."/>
            <person name="Barry K."/>
            <person name="Grigoriev I.V."/>
            <person name="Miller A.N."/>
            <person name="O'Donnell K."/>
            <person name="Stajich J.E."/>
            <person name="Bonito G."/>
        </authorList>
    </citation>
    <scope>NUCLEOTIDE SEQUENCE</scope>
    <source>
        <strain evidence="2">NRRL 28262</strain>
    </source>
</reference>
<gene>
    <name evidence="2" type="ORF">BGZ95_007328</name>
</gene>
<evidence type="ECO:0000313" key="3">
    <source>
        <dbReference type="Proteomes" id="UP001194580"/>
    </source>
</evidence>
<feature type="transmembrane region" description="Helical" evidence="1">
    <location>
        <begin position="101"/>
        <end position="121"/>
    </location>
</feature>
<feature type="transmembrane region" description="Helical" evidence="1">
    <location>
        <begin position="136"/>
        <end position="155"/>
    </location>
</feature>
<comment type="caution">
    <text evidence="2">The sequence shown here is derived from an EMBL/GenBank/DDBJ whole genome shotgun (WGS) entry which is preliminary data.</text>
</comment>
<evidence type="ECO:0000313" key="2">
    <source>
        <dbReference type="EMBL" id="KAG0276587.1"/>
    </source>
</evidence>
<feature type="transmembrane region" description="Helical" evidence="1">
    <location>
        <begin position="66"/>
        <end position="89"/>
    </location>
</feature>
<organism evidence="2 3">
    <name type="scientific">Linnemannia exigua</name>
    <dbReference type="NCBI Taxonomy" id="604196"/>
    <lineage>
        <taxon>Eukaryota</taxon>
        <taxon>Fungi</taxon>
        <taxon>Fungi incertae sedis</taxon>
        <taxon>Mucoromycota</taxon>
        <taxon>Mortierellomycotina</taxon>
        <taxon>Mortierellomycetes</taxon>
        <taxon>Mortierellales</taxon>
        <taxon>Mortierellaceae</taxon>
        <taxon>Linnemannia</taxon>
    </lineage>
</organism>
<evidence type="ECO:0000256" key="1">
    <source>
        <dbReference type="SAM" id="Phobius"/>
    </source>
</evidence>
<sequence length="187" mass="20716">MKNKIDLAAIRAKFPQEWPRYTVGMIATVGLKRAIHTGSLLFTWETIFSGQYSELMTAAPPGVHRALQGTVGGIATVGIIANSLALRGAIKRNPRNIRTAFRMWAFTAVVLYMPGLLYFLVADGRLGMTDKEVTEFFVNGLALSSLDGWSMFVYMRDLKGQKRNSYGLLVKDKDKADPEKGPLDEQA</sequence>
<keyword evidence="1" id="KW-1133">Transmembrane helix</keyword>
<protein>
    <submittedName>
        <fullName evidence="2">Uncharacterized protein</fullName>
    </submittedName>
</protein>